<dbReference type="Proteomes" id="UP000177798">
    <property type="component" value="Chromosome 1"/>
</dbReference>
<dbReference type="PANTHER" id="PTHR33112">
    <property type="entry name" value="DOMAIN PROTEIN, PUTATIVE-RELATED"/>
    <property type="match status" value="1"/>
</dbReference>
<protein>
    <recommendedName>
        <fullName evidence="1">Heterokaryon incompatibility domain-containing protein</fullName>
    </recommendedName>
</protein>
<feature type="domain" description="Heterokaryon incompatibility" evidence="1">
    <location>
        <begin position="26"/>
        <end position="118"/>
    </location>
</feature>
<evidence type="ECO:0000259" key="1">
    <source>
        <dbReference type="Pfam" id="PF06985"/>
    </source>
</evidence>
<dbReference type="PANTHER" id="PTHR33112:SF10">
    <property type="entry name" value="TOL"/>
    <property type="match status" value="1"/>
</dbReference>
<evidence type="ECO:0000313" key="3">
    <source>
        <dbReference type="Proteomes" id="UP000177798"/>
    </source>
</evidence>
<organism evidence="2 3">
    <name type="scientific">Sclerotinia sclerotiorum (strain ATCC 18683 / 1980 / Ss-1)</name>
    <name type="common">White mold</name>
    <name type="synonym">Whetzelinia sclerotiorum</name>
    <dbReference type="NCBI Taxonomy" id="665079"/>
    <lineage>
        <taxon>Eukaryota</taxon>
        <taxon>Fungi</taxon>
        <taxon>Dikarya</taxon>
        <taxon>Ascomycota</taxon>
        <taxon>Pezizomycotina</taxon>
        <taxon>Leotiomycetes</taxon>
        <taxon>Helotiales</taxon>
        <taxon>Sclerotiniaceae</taxon>
        <taxon>Sclerotinia</taxon>
    </lineage>
</organism>
<proteinExistence type="predicted"/>
<evidence type="ECO:0000313" key="2">
    <source>
        <dbReference type="EMBL" id="APA05697.1"/>
    </source>
</evidence>
<gene>
    <name evidence="2" type="ORF">sscle_01g004670</name>
</gene>
<dbReference type="AlphaFoldDB" id="A0A1D9PSM9"/>
<reference evidence="3" key="1">
    <citation type="journal article" date="2017" name="Genome Biol. Evol.">
        <title>The complete genome sequence of the phytopathogenic fungus Sclerotinia sclerotiorum reveals insights into the genome architecture of broad host range pathogens.</title>
        <authorList>
            <person name="Derbyshire M."/>
            <person name="Denton-Giles M."/>
            <person name="Hegedus D."/>
            <person name="Seifbarghy S."/>
            <person name="Rollins J."/>
            <person name="van Kan J."/>
            <person name="Seidl M.F."/>
            <person name="Faino L."/>
            <person name="Mbengue M."/>
            <person name="Navaud O."/>
            <person name="Raffaele S."/>
            <person name="Hammond-Kosack K."/>
            <person name="Heard S."/>
            <person name="Oliver R."/>
        </authorList>
    </citation>
    <scope>NUCLEOTIDE SEQUENCE [LARGE SCALE GENOMIC DNA]</scope>
    <source>
        <strain evidence="3">ATCC 18683 / 1980 / Ss-1</strain>
    </source>
</reference>
<dbReference type="VEuPathDB" id="FungiDB:sscle_01g004670"/>
<dbReference type="EMBL" id="CP017814">
    <property type="protein sequence ID" value="APA05697.1"/>
    <property type="molecule type" value="Genomic_DNA"/>
</dbReference>
<name>A0A1D9PSM9_SCLS1</name>
<dbReference type="Pfam" id="PF06985">
    <property type="entry name" value="HET"/>
    <property type="match status" value="1"/>
</dbReference>
<dbReference type="InterPro" id="IPR010730">
    <property type="entry name" value="HET"/>
</dbReference>
<sequence length="190" mass="21605">MIDVGEDDDSNYVQLRVTNGDAHGLYIALSHRWQNDTPITTTANLNERRNGITLDCLPKAYQDTMHITRKLGIRFLWIDSLCIVQQDRTDWESEATRMGEVFAFAYCTIAIYPPKEASGSFEEGIEGGELSRRGWISQERGLSRRTIHFVGEQMYWECGSVVWDKTSDKGSRCVSLAYAIFGREIDSFGC</sequence>
<accession>A0A1D9PSM9</accession>
<dbReference type="OrthoDB" id="5347061at2759"/>